<dbReference type="SUPFAM" id="SSF49562">
    <property type="entry name" value="C2 domain (Calcium/lipid-binding domain, CaLB)"/>
    <property type="match status" value="2"/>
</dbReference>
<evidence type="ECO:0000256" key="1">
    <source>
        <dbReference type="ARBA" id="ARBA00009048"/>
    </source>
</evidence>
<accession>A0A8C2E5Z0</accession>
<dbReference type="PANTHER" id="PTHR10857:SF6">
    <property type="entry name" value="COPINE-7"/>
    <property type="match status" value="1"/>
</dbReference>
<dbReference type="PANTHER" id="PTHR10857">
    <property type="entry name" value="COPINE"/>
    <property type="match status" value="1"/>
</dbReference>
<dbReference type="Gene3D" id="3.40.50.410">
    <property type="entry name" value="von Willebrand factor, type A domain"/>
    <property type="match status" value="1"/>
</dbReference>
<dbReference type="SMART" id="SM00327">
    <property type="entry name" value="VWA"/>
    <property type="match status" value="1"/>
</dbReference>
<dbReference type="Pfam" id="PF00168">
    <property type="entry name" value="C2"/>
    <property type="match status" value="2"/>
</dbReference>
<dbReference type="InterPro" id="IPR035892">
    <property type="entry name" value="C2_domain_sf"/>
</dbReference>
<dbReference type="GO" id="GO:0071277">
    <property type="term" value="P:cellular response to calcium ion"/>
    <property type="evidence" value="ECO:0007669"/>
    <property type="project" value="TreeGrafter"/>
</dbReference>
<feature type="domain" description="C2" evidence="3">
    <location>
        <begin position="163"/>
        <end position="290"/>
    </location>
</feature>
<protein>
    <submittedName>
        <fullName evidence="4">Copine VII</fullName>
    </submittedName>
</protein>
<evidence type="ECO:0000259" key="3">
    <source>
        <dbReference type="PROSITE" id="PS50004"/>
    </source>
</evidence>
<dbReference type="SMART" id="SM00239">
    <property type="entry name" value="C2"/>
    <property type="match status" value="2"/>
</dbReference>
<keyword evidence="2" id="KW-0677">Repeat</keyword>
<sequence>MGESCFNQTEAFKDHPVDTAVSHLRLTLRTQLSVRMSDSQEATSPVAGIGGPAACVSKVELRVSCKSLLDRDTLNKSDPCVMLMVQNQGQWTELDRTEVIKSNLNPVFAKVLMLDYYFEEVQKLRFEVYDIHGTHSIGTRDDDFLGGVECTLGQVIQLALSQLIPILFPKIHAEEISGNNGYVELSFCAKKLDDKDLFSKSDPFLEIYRINDDGTEQLVHRTEVIKNNLNPVWEPFKVSLISLCSCDDERKLKCLVWDYDSRGKHDFIGEFYTNFKEMQKISSGNKVTWDCINPKYKLKKKNYKNSGLVILSDLKLHRVYSFLDYIMGGCQIHFTVAIDFTASNGDPRNSCSLHYINPYQPNEYLKALIAVGEICQDYDSDKRFSALGFGARIPPNYEIQGVVEAYQNCLPKIQLYGPTNVAPIISRIAKLAAGKEPIKDASLYHILLILTDGVVTDMADTREAIVRASYQPMSIIIVGVGNADFTDMEILDGDDGVLRSPKGEPVLRDIVQFVPFRDFKTASPAALAKCVLAEVPKQVVEYFSHKAIPPINPVLNSTPNSIANTPE</sequence>
<dbReference type="InterPro" id="IPR000008">
    <property type="entry name" value="C2_dom"/>
</dbReference>
<comment type="similarity">
    <text evidence="1">Belongs to the copine family.</text>
</comment>
<dbReference type="CDD" id="cd04048">
    <property type="entry name" value="C2A_Copine"/>
    <property type="match status" value="1"/>
</dbReference>
<proteinExistence type="inferred from homology"/>
<dbReference type="Proteomes" id="UP000694701">
    <property type="component" value="Unplaced"/>
</dbReference>
<dbReference type="GO" id="GO:0005886">
    <property type="term" value="C:plasma membrane"/>
    <property type="evidence" value="ECO:0007669"/>
    <property type="project" value="TreeGrafter"/>
</dbReference>
<dbReference type="AlphaFoldDB" id="A0A8C2E5Z0"/>
<dbReference type="Ensembl" id="ENSCCRT00020039715.1">
    <property type="protein sequence ID" value="ENSCCRP00020036380.1"/>
    <property type="gene ID" value="ENSCCRG00020015857.1"/>
</dbReference>
<organism evidence="4 5">
    <name type="scientific">Cyprinus carpio</name>
    <name type="common">Common carp</name>
    <dbReference type="NCBI Taxonomy" id="7962"/>
    <lineage>
        <taxon>Eukaryota</taxon>
        <taxon>Metazoa</taxon>
        <taxon>Chordata</taxon>
        <taxon>Craniata</taxon>
        <taxon>Vertebrata</taxon>
        <taxon>Euteleostomi</taxon>
        <taxon>Actinopterygii</taxon>
        <taxon>Neopterygii</taxon>
        <taxon>Teleostei</taxon>
        <taxon>Ostariophysi</taxon>
        <taxon>Cypriniformes</taxon>
        <taxon>Cyprinidae</taxon>
        <taxon>Cyprininae</taxon>
        <taxon>Cyprinus</taxon>
    </lineage>
</organism>
<dbReference type="FunFam" id="2.60.40.150:FF:000132">
    <property type="entry name" value="Copine 7"/>
    <property type="match status" value="1"/>
</dbReference>
<dbReference type="InterPro" id="IPR010734">
    <property type="entry name" value="Copine_C"/>
</dbReference>
<dbReference type="FunFam" id="2.60.40.150:FF:000163">
    <property type="entry name" value="Copine 7"/>
    <property type="match status" value="1"/>
</dbReference>
<feature type="domain" description="C2" evidence="3">
    <location>
        <begin position="35"/>
        <end position="160"/>
    </location>
</feature>
<dbReference type="GO" id="GO:0005544">
    <property type="term" value="F:calcium-dependent phospholipid binding"/>
    <property type="evidence" value="ECO:0007669"/>
    <property type="project" value="InterPro"/>
</dbReference>
<evidence type="ECO:0000256" key="2">
    <source>
        <dbReference type="ARBA" id="ARBA00022737"/>
    </source>
</evidence>
<dbReference type="Gene3D" id="2.60.40.150">
    <property type="entry name" value="C2 domain"/>
    <property type="match status" value="2"/>
</dbReference>
<dbReference type="InterPro" id="IPR036465">
    <property type="entry name" value="vWFA_dom_sf"/>
</dbReference>
<dbReference type="PROSITE" id="PS50004">
    <property type="entry name" value="C2"/>
    <property type="match status" value="2"/>
</dbReference>
<reference evidence="4" key="1">
    <citation type="submission" date="2025-08" db="UniProtKB">
        <authorList>
            <consortium name="Ensembl"/>
        </authorList>
    </citation>
    <scope>IDENTIFICATION</scope>
</reference>
<dbReference type="Pfam" id="PF07002">
    <property type="entry name" value="Copine"/>
    <property type="match status" value="1"/>
</dbReference>
<dbReference type="SUPFAM" id="SSF53300">
    <property type="entry name" value="vWA-like"/>
    <property type="match status" value="1"/>
</dbReference>
<evidence type="ECO:0000313" key="5">
    <source>
        <dbReference type="Proteomes" id="UP000694701"/>
    </source>
</evidence>
<dbReference type="CDD" id="cd04047">
    <property type="entry name" value="C2B_Copine"/>
    <property type="match status" value="1"/>
</dbReference>
<dbReference type="InterPro" id="IPR002035">
    <property type="entry name" value="VWF_A"/>
</dbReference>
<dbReference type="InterPro" id="IPR037768">
    <property type="entry name" value="C2B_Copine"/>
</dbReference>
<evidence type="ECO:0000313" key="4">
    <source>
        <dbReference type="Ensembl" id="ENSCCRP00020036380.1"/>
    </source>
</evidence>
<name>A0A8C2E5Z0_CYPCA</name>
<dbReference type="InterPro" id="IPR045052">
    <property type="entry name" value="Copine"/>
</dbReference>